<dbReference type="Gene3D" id="3.40.190.290">
    <property type="match status" value="1"/>
</dbReference>
<keyword evidence="7" id="KW-1185">Reference proteome</keyword>
<evidence type="ECO:0000256" key="2">
    <source>
        <dbReference type="ARBA" id="ARBA00023015"/>
    </source>
</evidence>
<evidence type="ECO:0000259" key="5">
    <source>
        <dbReference type="PROSITE" id="PS50931"/>
    </source>
</evidence>
<dbReference type="InterPro" id="IPR005119">
    <property type="entry name" value="LysR_subst-bd"/>
</dbReference>
<dbReference type="Pfam" id="PF00126">
    <property type="entry name" value="HTH_1"/>
    <property type="match status" value="1"/>
</dbReference>
<dbReference type="GO" id="GO:0003677">
    <property type="term" value="F:DNA binding"/>
    <property type="evidence" value="ECO:0007669"/>
    <property type="project" value="UniProtKB-KW"/>
</dbReference>
<name>U7V9V6_9FUSO</name>
<dbReference type="InterPro" id="IPR036388">
    <property type="entry name" value="WH-like_DNA-bd_sf"/>
</dbReference>
<dbReference type="InterPro" id="IPR000847">
    <property type="entry name" value="LysR_HTH_N"/>
</dbReference>
<gene>
    <name evidence="6" type="ORF">HMPREF0202_01820</name>
</gene>
<dbReference type="PANTHER" id="PTHR30419:SF8">
    <property type="entry name" value="NITROGEN ASSIMILATION TRANSCRIPTIONAL ACTIVATOR-RELATED"/>
    <property type="match status" value="1"/>
</dbReference>
<dbReference type="eggNOG" id="COG0583">
    <property type="taxonomic scope" value="Bacteria"/>
</dbReference>
<keyword evidence="2" id="KW-0805">Transcription regulation</keyword>
<dbReference type="CDD" id="cd05466">
    <property type="entry name" value="PBP2_LTTR_substrate"/>
    <property type="match status" value="1"/>
</dbReference>
<dbReference type="SUPFAM" id="SSF46785">
    <property type="entry name" value="Winged helix' DNA-binding domain"/>
    <property type="match status" value="1"/>
</dbReference>
<reference evidence="6 7" key="1">
    <citation type="submission" date="2013-08" db="EMBL/GenBank/DDBJ databases">
        <authorList>
            <person name="Weinstock G."/>
            <person name="Sodergren E."/>
            <person name="Wylie T."/>
            <person name="Fulton L."/>
            <person name="Fulton R."/>
            <person name="Fronick C."/>
            <person name="O'Laughlin M."/>
            <person name="Godfrey J."/>
            <person name="Miner T."/>
            <person name="Herter B."/>
            <person name="Appelbaum E."/>
            <person name="Cordes M."/>
            <person name="Lek S."/>
            <person name="Wollam A."/>
            <person name="Pepin K.H."/>
            <person name="Palsikar V.B."/>
            <person name="Mitreva M."/>
            <person name="Wilson R.K."/>
        </authorList>
    </citation>
    <scope>NUCLEOTIDE SEQUENCE [LARGE SCALE GENOMIC DNA]</scope>
    <source>
        <strain evidence="6 7">ATCC BAA-474</strain>
    </source>
</reference>
<dbReference type="STRING" id="1319815.HMPREF0202_01820"/>
<dbReference type="GO" id="GO:0005829">
    <property type="term" value="C:cytosol"/>
    <property type="evidence" value="ECO:0007669"/>
    <property type="project" value="TreeGrafter"/>
</dbReference>
<dbReference type="Gene3D" id="1.10.10.10">
    <property type="entry name" value="Winged helix-like DNA-binding domain superfamily/Winged helix DNA-binding domain"/>
    <property type="match status" value="1"/>
</dbReference>
<dbReference type="GO" id="GO:0003700">
    <property type="term" value="F:DNA-binding transcription factor activity"/>
    <property type="evidence" value="ECO:0007669"/>
    <property type="project" value="InterPro"/>
</dbReference>
<keyword evidence="4" id="KW-0804">Transcription</keyword>
<dbReference type="EMBL" id="AXZF01000069">
    <property type="protein sequence ID" value="ERT68271.1"/>
    <property type="molecule type" value="Genomic_DNA"/>
</dbReference>
<dbReference type="PROSITE" id="PS50931">
    <property type="entry name" value="HTH_LYSR"/>
    <property type="match status" value="1"/>
</dbReference>
<comment type="similarity">
    <text evidence="1">Belongs to the LysR transcriptional regulatory family.</text>
</comment>
<feature type="domain" description="HTH lysR-type" evidence="5">
    <location>
        <begin position="21"/>
        <end position="78"/>
    </location>
</feature>
<dbReference type="HOGENOM" id="CLU_039613_6_2_0"/>
<dbReference type="InterPro" id="IPR036390">
    <property type="entry name" value="WH_DNA-bd_sf"/>
</dbReference>
<proteinExistence type="inferred from homology"/>
<dbReference type="Pfam" id="PF03466">
    <property type="entry name" value="LysR_substrate"/>
    <property type="match status" value="1"/>
</dbReference>
<sequence length="321" mass="37069">MILKKINSIITLKSLIFGGVMDLKQIEYIIEIVKEKNITHAAKKLFISQSALNQQLLKLESELGAQIFNRNRGGWKLTKVGEIYVENAIKILEIKKNAYNMIYDYVENKKRKLIIGLTPGRGIELFTSIFEEFQSLYPYLTIIPIELSVYQQQKKIANGEIDLGFMTLSKDQRTDDNYVLIYSEEMVFITSKNHSFNKDKKSLKPIELNDFCNEPFVFMNENSTNRDLINNIFEEARIKPHILFETTFTSSIIKAVESSLCCSVVPHYYAKKSIQSLSYFPIKGNPSWDVVVSYKKGTYLSKACKTFIELTKAYFNFTLDL</sequence>
<evidence type="ECO:0000256" key="4">
    <source>
        <dbReference type="ARBA" id="ARBA00023163"/>
    </source>
</evidence>
<evidence type="ECO:0000313" key="6">
    <source>
        <dbReference type="EMBL" id="ERT68271.1"/>
    </source>
</evidence>
<dbReference type="PRINTS" id="PR00039">
    <property type="entry name" value="HTHLYSR"/>
</dbReference>
<protein>
    <recommendedName>
        <fullName evidence="5">HTH lysR-type domain-containing protein</fullName>
    </recommendedName>
</protein>
<evidence type="ECO:0000256" key="1">
    <source>
        <dbReference type="ARBA" id="ARBA00009437"/>
    </source>
</evidence>
<organism evidence="6 7">
    <name type="scientific">Cetobacterium somerae ATCC BAA-474</name>
    <dbReference type="NCBI Taxonomy" id="1319815"/>
    <lineage>
        <taxon>Bacteria</taxon>
        <taxon>Fusobacteriati</taxon>
        <taxon>Fusobacteriota</taxon>
        <taxon>Fusobacteriia</taxon>
        <taxon>Fusobacteriales</taxon>
        <taxon>Fusobacteriaceae</taxon>
        <taxon>Cetobacterium</taxon>
    </lineage>
</organism>
<accession>U7V9V6</accession>
<keyword evidence="3" id="KW-0238">DNA-binding</keyword>
<dbReference type="PANTHER" id="PTHR30419">
    <property type="entry name" value="HTH-TYPE TRANSCRIPTIONAL REGULATOR YBHD"/>
    <property type="match status" value="1"/>
</dbReference>
<dbReference type="InterPro" id="IPR050950">
    <property type="entry name" value="HTH-type_LysR_regulators"/>
</dbReference>
<comment type="caution">
    <text evidence="6">The sequence shown here is derived from an EMBL/GenBank/DDBJ whole genome shotgun (WGS) entry which is preliminary data.</text>
</comment>
<dbReference type="SUPFAM" id="SSF53850">
    <property type="entry name" value="Periplasmic binding protein-like II"/>
    <property type="match status" value="1"/>
</dbReference>
<dbReference type="AlphaFoldDB" id="U7V9V6"/>
<dbReference type="Proteomes" id="UP000017081">
    <property type="component" value="Unassembled WGS sequence"/>
</dbReference>
<evidence type="ECO:0000313" key="7">
    <source>
        <dbReference type="Proteomes" id="UP000017081"/>
    </source>
</evidence>
<evidence type="ECO:0000256" key="3">
    <source>
        <dbReference type="ARBA" id="ARBA00023125"/>
    </source>
</evidence>